<dbReference type="AlphaFoldDB" id="A0A7C2BKR3"/>
<organism evidence="1">
    <name type="scientific">Thermosphaera aggregans</name>
    <dbReference type="NCBI Taxonomy" id="54254"/>
    <lineage>
        <taxon>Archaea</taxon>
        <taxon>Thermoproteota</taxon>
        <taxon>Thermoprotei</taxon>
        <taxon>Desulfurococcales</taxon>
        <taxon>Desulfurococcaceae</taxon>
        <taxon>Thermosphaera</taxon>
    </lineage>
</organism>
<comment type="caution">
    <text evidence="1">The sequence shown here is derived from an EMBL/GenBank/DDBJ whole genome shotgun (WGS) entry which is preliminary data.</text>
</comment>
<evidence type="ECO:0000313" key="1">
    <source>
        <dbReference type="EMBL" id="HEF87495.1"/>
    </source>
</evidence>
<name>A0A7C2BKR3_9CREN</name>
<proteinExistence type="predicted"/>
<accession>A0A7C2BKR3</accession>
<evidence type="ECO:0008006" key="2">
    <source>
        <dbReference type="Google" id="ProtNLM"/>
    </source>
</evidence>
<sequence length="115" mass="13308">MKLYKKYLAKLANKSENTASPKESVVEDPEKFVQSRLSDERAEEIMMKIKIKYPEIYDLLVKELYRAIKQGIVNELDGLTLLSIAQSIGLDVRPDLRIRFVKNGKEVDMKEYLGK</sequence>
<gene>
    <name evidence="1" type="ORF">ENP55_04270</name>
</gene>
<reference evidence="1" key="1">
    <citation type="journal article" date="2020" name="mSystems">
        <title>Genome- and Community-Level Interaction Insights into Carbon Utilization and Element Cycling Functions of Hydrothermarchaeota in Hydrothermal Sediment.</title>
        <authorList>
            <person name="Zhou Z."/>
            <person name="Liu Y."/>
            <person name="Xu W."/>
            <person name="Pan J."/>
            <person name="Luo Z.H."/>
            <person name="Li M."/>
        </authorList>
    </citation>
    <scope>NUCLEOTIDE SEQUENCE [LARGE SCALE GENOMIC DNA]</scope>
    <source>
        <strain evidence="1">SpSt-23</strain>
    </source>
</reference>
<dbReference type="EMBL" id="DSJT01000023">
    <property type="protein sequence ID" value="HEF87495.1"/>
    <property type="molecule type" value="Genomic_DNA"/>
</dbReference>
<protein>
    <recommendedName>
        <fullName evidence="2">Double-stranded DNA-binding protein</fullName>
    </recommendedName>
</protein>